<name>A0A857NDM4_9HYME</name>
<comment type="caution">
    <text evidence="10">Lacks conserved residue(s) required for the propagation of feature annotation.</text>
</comment>
<keyword evidence="7 10" id="KW-0472">Membrane</keyword>
<evidence type="ECO:0000256" key="9">
    <source>
        <dbReference type="ARBA" id="ARBA00023224"/>
    </source>
</evidence>
<keyword evidence="9 10" id="KW-0807">Transducer</keyword>
<proteinExistence type="evidence at transcript level"/>
<feature type="transmembrane region" description="Helical" evidence="10">
    <location>
        <begin position="287"/>
        <end position="311"/>
    </location>
</feature>
<dbReference type="GO" id="GO:0007165">
    <property type="term" value="P:signal transduction"/>
    <property type="evidence" value="ECO:0007669"/>
    <property type="project" value="UniProtKB-KW"/>
</dbReference>
<reference evidence="11" key="1">
    <citation type="submission" date="2019-04" db="EMBL/GenBank/DDBJ databases">
        <authorList>
            <person name="Guo B."/>
            <person name="Lu P."/>
        </authorList>
    </citation>
    <scope>NUCLEOTIDE SEQUENCE</scope>
</reference>
<feature type="transmembrane region" description="Helical" evidence="10">
    <location>
        <begin position="317"/>
        <end position="338"/>
    </location>
</feature>
<evidence type="ECO:0000313" key="11">
    <source>
        <dbReference type="EMBL" id="QHN69142.1"/>
    </source>
</evidence>
<dbReference type="InterPro" id="IPR004117">
    <property type="entry name" value="7tm6_olfct_rcpt"/>
</dbReference>
<dbReference type="PANTHER" id="PTHR21137:SF35">
    <property type="entry name" value="ODORANT RECEPTOR 19A-RELATED"/>
    <property type="match status" value="1"/>
</dbReference>
<protein>
    <recommendedName>
        <fullName evidence="10">Odorant receptor</fullName>
    </recommendedName>
</protein>
<evidence type="ECO:0000256" key="8">
    <source>
        <dbReference type="ARBA" id="ARBA00023170"/>
    </source>
</evidence>
<evidence type="ECO:0000256" key="2">
    <source>
        <dbReference type="ARBA" id="ARBA00022475"/>
    </source>
</evidence>
<dbReference type="GO" id="GO:0004984">
    <property type="term" value="F:olfactory receptor activity"/>
    <property type="evidence" value="ECO:0007669"/>
    <property type="project" value="InterPro"/>
</dbReference>
<evidence type="ECO:0000256" key="3">
    <source>
        <dbReference type="ARBA" id="ARBA00022606"/>
    </source>
</evidence>
<dbReference type="PANTHER" id="PTHR21137">
    <property type="entry name" value="ODORANT RECEPTOR"/>
    <property type="match status" value="1"/>
</dbReference>
<keyword evidence="3 10" id="KW-0716">Sensory transduction</keyword>
<feature type="transmembrane region" description="Helical" evidence="10">
    <location>
        <begin position="140"/>
        <end position="157"/>
    </location>
</feature>
<keyword evidence="4 10" id="KW-0812">Transmembrane</keyword>
<dbReference type="EMBL" id="MK749045">
    <property type="protein sequence ID" value="QHN69142.1"/>
    <property type="molecule type" value="mRNA"/>
</dbReference>
<organism evidence="11">
    <name type="scientific">Sirex nitobei</name>
    <dbReference type="NCBI Taxonomy" id="1602346"/>
    <lineage>
        <taxon>Eukaryota</taxon>
        <taxon>Metazoa</taxon>
        <taxon>Ecdysozoa</taxon>
        <taxon>Arthropoda</taxon>
        <taxon>Hexapoda</taxon>
        <taxon>Insecta</taxon>
        <taxon>Pterygota</taxon>
        <taxon>Neoptera</taxon>
        <taxon>Endopterygota</taxon>
        <taxon>Hymenoptera</taxon>
        <taxon>Siricoidea</taxon>
        <taxon>Siricidae</taxon>
        <taxon>Sirex</taxon>
    </lineage>
</organism>
<sequence>MKEKSNEDIDYALSANRWSLISSGLWSRLKTTKSFCSMGTFAFFTMNLLNGLTCIPQFVDLYLIWGSSYDMFENMKCSLVLIFMQFKGIAIWTKMKQVGFLLGEIHADWEREALDSDNLLDQELLKRREVMMSFAKIGRIISYIMTVTTYGAALFFLPTRYLKAAFFNVTVEERQFPYETEYLTNAVKHSPYYEMIYLSQMIGGTLCVTTNFAVDSTVAVVTVHICGQFKILANDWNKLASSFEQEKIDEWTRKRNVEVTKATLKKLVQRHLHLVGLADVIEETFSAIVLLQLIVSSIVISLIGFYFIQAIENTDVLGFTIGLCYLTSQTLFIFVYCFSGQELYNQGIGVADAIYMSNWYNLPPDISKSLMFVQLRCYKRLSITAGKFCVMDYTMFMTVSLHNSEDDRILRIFTACRALGKLVG</sequence>
<evidence type="ECO:0000256" key="4">
    <source>
        <dbReference type="ARBA" id="ARBA00022692"/>
    </source>
</evidence>
<keyword evidence="8 10" id="KW-0675">Receptor</keyword>
<evidence type="ECO:0000256" key="10">
    <source>
        <dbReference type="RuleBase" id="RU351113"/>
    </source>
</evidence>
<evidence type="ECO:0000256" key="7">
    <source>
        <dbReference type="ARBA" id="ARBA00023136"/>
    </source>
</evidence>
<accession>A0A857NDM4</accession>
<evidence type="ECO:0000256" key="1">
    <source>
        <dbReference type="ARBA" id="ARBA00004651"/>
    </source>
</evidence>
<dbReference type="GO" id="GO:0005886">
    <property type="term" value="C:plasma membrane"/>
    <property type="evidence" value="ECO:0007669"/>
    <property type="project" value="UniProtKB-SubCell"/>
</dbReference>
<keyword evidence="2" id="KW-1003">Cell membrane</keyword>
<dbReference type="GO" id="GO:0005549">
    <property type="term" value="F:odorant binding"/>
    <property type="evidence" value="ECO:0007669"/>
    <property type="project" value="InterPro"/>
</dbReference>
<keyword evidence="5 10" id="KW-0552">Olfaction</keyword>
<comment type="subcellular location">
    <subcellularLocation>
        <location evidence="1 10">Cell membrane</location>
        <topology evidence="1 10">Multi-pass membrane protein</topology>
    </subcellularLocation>
</comment>
<comment type="similarity">
    <text evidence="10">Belongs to the insect chemoreceptor superfamily. Heteromeric odorant receptor channel (TC 1.A.69) family.</text>
</comment>
<evidence type="ECO:0000256" key="5">
    <source>
        <dbReference type="ARBA" id="ARBA00022725"/>
    </source>
</evidence>
<dbReference type="Pfam" id="PF02949">
    <property type="entry name" value="7tm_6"/>
    <property type="match status" value="1"/>
</dbReference>
<keyword evidence="6 10" id="KW-1133">Transmembrane helix</keyword>
<evidence type="ECO:0000256" key="6">
    <source>
        <dbReference type="ARBA" id="ARBA00022989"/>
    </source>
</evidence>
<dbReference type="AlphaFoldDB" id="A0A857NDM4"/>